<feature type="compositionally biased region" description="Low complexity" evidence="6">
    <location>
        <begin position="2916"/>
        <end position="2925"/>
    </location>
</feature>
<dbReference type="Gene3D" id="2.160.20.10">
    <property type="entry name" value="Single-stranded right-handed beta-helix, Pectin lyase-like"/>
    <property type="match status" value="1"/>
</dbReference>
<feature type="domain" description="SRCR" evidence="8">
    <location>
        <begin position="1883"/>
        <end position="2003"/>
    </location>
</feature>
<proteinExistence type="predicted"/>
<dbReference type="Gene3D" id="3.10.250.10">
    <property type="entry name" value="SRCR-like domain"/>
    <property type="match status" value="3"/>
</dbReference>
<reference evidence="9 10" key="1">
    <citation type="submission" date="2015-12" db="EMBL/GenBank/DDBJ databases">
        <title>The genome of Folsomia candida.</title>
        <authorList>
            <person name="Faddeeva A."/>
            <person name="Derks M.F."/>
            <person name="Anvar Y."/>
            <person name="Smit S."/>
            <person name="Van Straalen N."/>
            <person name="Roelofs D."/>
        </authorList>
    </citation>
    <scope>NUCLEOTIDE SEQUENCE [LARGE SCALE GENOMIC DNA]</scope>
    <source>
        <strain evidence="9 10">VU population</strain>
        <tissue evidence="9">Whole body</tissue>
    </source>
</reference>
<feature type="domain" description="SRCR" evidence="8">
    <location>
        <begin position="193"/>
        <end position="297"/>
    </location>
</feature>
<dbReference type="InterPro" id="IPR039448">
    <property type="entry name" value="Beta_helix"/>
</dbReference>
<dbReference type="STRING" id="158441.A0A226DCY5"/>
<feature type="compositionally biased region" description="Polar residues" evidence="6">
    <location>
        <begin position="2952"/>
        <end position="2965"/>
    </location>
</feature>
<dbReference type="InterPro" id="IPR016187">
    <property type="entry name" value="CTDL_fold"/>
</dbReference>
<dbReference type="Pfam" id="PF00530">
    <property type="entry name" value="SRCR"/>
    <property type="match status" value="3"/>
</dbReference>
<gene>
    <name evidence="9" type="ORF">Fcan01_22585</name>
</gene>
<comment type="caution">
    <text evidence="9">The sequence shown here is derived from an EMBL/GenBank/DDBJ whole genome shotgun (WGS) entry which is preliminary data.</text>
</comment>
<evidence type="ECO:0000313" key="9">
    <source>
        <dbReference type="EMBL" id="OXA42694.1"/>
    </source>
</evidence>
<feature type="disulfide bond" evidence="5">
    <location>
        <begin position="1125"/>
        <end position="1135"/>
    </location>
</feature>
<feature type="compositionally biased region" description="Polar residues" evidence="6">
    <location>
        <begin position="2974"/>
        <end position="2986"/>
    </location>
</feature>
<dbReference type="GO" id="GO:0016020">
    <property type="term" value="C:membrane"/>
    <property type="evidence" value="ECO:0007669"/>
    <property type="project" value="InterPro"/>
</dbReference>
<feature type="compositionally biased region" description="Polar residues" evidence="6">
    <location>
        <begin position="3008"/>
        <end position="3019"/>
    </location>
</feature>
<dbReference type="OrthoDB" id="536948at2759"/>
<keyword evidence="10" id="KW-1185">Reference proteome</keyword>
<dbReference type="PROSITE" id="PS00420">
    <property type="entry name" value="SRCR_1"/>
    <property type="match status" value="1"/>
</dbReference>
<evidence type="ECO:0000256" key="5">
    <source>
        <dbReference type="PROSITE-ProRule" id="PRU00196"/>
    </source>
</evidence>
<dbReference type="InterPro" id="IPR001190">
    <property type="entry name" value="SRCR"/>
</dbReference>
<keyword evidence="2" id="KW-0677">Repeat</keyword>
<sequence>MRRVGDCFCPAPGLHGPGPGGSGRSASASTSGSSSVGVTVRSVFVVGVLVVCGLVGGGVRGEIGGLITVPLVLDRTSSPYFIREDVIVDHSGELVIRPGVQLYFSPTVGITVFGRLIAEGTSTQRIVMTSATLKIPASALNERLNDSSVLGAFDDNTLYSSPLLEYRTSPHPINKNKRALGDYFQRDRGDPSIRLMEGPTPLIGRLQVYHRSQWRSVCTNSRNWTVSDMQTVCRELGFTGGEFWNWMDHLNDTKQMLWERPTCQGLEGHLKDCSNWQARQLGAGVCDHHPNLGIRCDPFHRFPSKVDQHWRGIRFENAKYRETYINDNTLRVRESNSFLKHVDLFYAGVGTTYNASSAVEAYGVPPVISDVRIEYSAYNGINFTNPGAIINIRNSTIRNNAGFGVYVNSSWGGCHLDTVTLESNGNDGVRFLFHDAIPDQKLDGIEVFDLCTAPVAGQLYPTRFYLDQSENSLVRKECRKTFQVRPGYVLTMHFPYSMSKVDYAAEISVYDGPDSRGNLLTTIRVKNETFPQSVTGMRDTIYLEFKAKPAVRVLFYVELSAGKGKDYDLKVSNSVLAMNNGRGLAVENMRSQVIVHASSIKENSHIAGIHILEGVGFVNISRTEIMSNIGDGLNITYGGGSRNISRSLIAANTRRGIGVWFNESSIKLPSEQETVVEYTEISRNLEAGIFVGNFCGNAVVNISGNVVKDSKKPGVEVWSCWSKVGSFNYGHPLKLKIGHNRFISNDHFGIKLNPLINAIGVIEHNYFSLHNKGCLVIQGVDWKELETLPVNLEVSNNVFEKNTGQFVASLGLNHHAPRQKLTFTQNFVRWNTITEPFSSQLNPRSRVAAPVVISSANVDVFRNILQNPDSKYEIGSHMTDQSFSLNCTYNWLGSKDEKDIYYRVFDRKDRFNLAKINFIPFILSPTDPNTEIAMTMTLFVPTFDSADRMIGGEITGRESLNHGEYKVVRDISVRPGGQLQVAFGVTLKFLPSVGIMVGGQFHAEGFAHAEGSNVRFTLFDTGRINSTDAPVRLVGGRTRKDGRLQVRVGNTWGSVCNYGFDVDDAAVACRQMGYVLNADDWMLERVEIPQATPSETILMSGGVIIAKYFYPIRNPVLSHFSNLHCDEWDHDLTQCDAEMSEDIENSCLHDNVVGIKCYDTSWAGIRMAITADKSVIKYSVIEKAGLLDPHTNEHKPALQLDFSHHVLSDISVSDNTGDGLGIIYSDLYFPDTVNVVERSEFKRNLGNGVLLRQLGLELRDCVVEHNRGAGILHDPVITRAHQREIAGWVTVGKKDRIETIPLQGKDLFLDENIYKYLITKTDPNINEVYNVFAQDQNFVISMQLLNPIHNDSTEEMIIYDRHDIPAKEGTEFFHDLESWSVTRDQVSFPTVSSSYGITIWYRSGSRPRGNLILLVRVIRAPISRYARSRLLEGPLPKLKLIDSKIRYNGRGIAAIHYNRYENEDGDLFLRKANESMELLRCELSFNRGEAFHVFTPFREIYTSNISEITFMINNTVISDNTKGLVQYSKDLRSSNNLYHWILRDNVIERNKEGGFQVSLPYVWQYDENHTHSVHFENITFRNNMDFETLIAGHYSQLHVIGSLFENNMCKGGLFSVTGMEKQMLIFNNQFINNQGSFAVQFDTDSQSEIVGSVFAYFVRNQVKYNRINPRLRNDVKAINNATYQPMSYALGLKGHQKVNVTKNLFGDNQLDYELLAGTKTAKLDNYVNVIQNWWGTSDPKKIRERIFDFDDWNSYAIATYRPYLLRDDFDSPFSTTFEPENEITIDTLGGRLLHPLTLYRRSRPYVVKADLTIMPNAMLTIGPGVELEFYPSVGILALGPLIAQGLPEAPIVMKPIMLKRMEELELMERARYLDDSMHREKGVRLCAEEKCEPGINEGFLEYFNKTTLQWVPMCDNRFTERNVQVVCKQLGFDDMNVYLDYGKRWEYMYNHVPVSRVRMWPEPFQCVGNEKTLDECPIRMNGQLYGYDYPCHWENDFIFIQCGQRNLNKTMEYWGGIRFSVPDFEQHLFEDRMHDAVTHNSYTKEESVLEWVEIYGAGVLHGEKSPAVLSIMQSPLIRYVNITKSASHAISLISAPKTMRMSKNYIVDNMGLGFSGLSLLGESQQSDSSSFYPLKKIEIPYGIFGMVDVCDTNKEIIVEERVVLYYKYDNFPVDCVKIFKSVYNAKNLGFRLLQFNLFNSTGKPWPPDYIKLIDGDIYNITTEEIATLTMSDESNPLNKFYSTSWPSLSVKVHATGATEYNGFVAEILTLPVSPHGIERNVQHNITYTIFQNNSRGAVYYGSAGEISPTVTLEKNRIEDNCMKFYGNFSSCESAVRFDVQNMQHIYFMNNVVRRNQGGLSITADSSGSPTAMKGYVYNNLFENNTNREVLHVEGKRSSPFQEIVFYRNIVTRNDANFANVVTLSQVVSNLTENYFHYNRGNYIMEVSGFEKVRLPIYQSCTHNSFFMNIAIDVEDKTTIVAASTGQQYIDNIFVNPENSYELVTVNKSRYDWTSAVDARHNWWGYPGTIAVMGRIKDENDNIDLLRVLFDPFRVDNKTLLSGKCPPGYTLVAETCYMYVGGHMTFSEAKDFCRSENASMPYVEANYYSVIHFLRNWQEDYDYYDRVWVQDVDRFGQCTVFVANSVQEEECSYRLPFICETDPKIRIDPLAWTADSVIVGALVSVFIAFILIVFILVFWYTKSKQRQVERLERRNSVRASIRSSRSLTSMGSLSEVGYRRRMAEIVSSQKSLNTTTASAGNLNNYNKMNGSFDSIEKNPSAFTSLDNTSYDYYESQTPRTGVSQASSLFDAEGVSRHPMGRPRPRPENGIHGLPIIPPQPPRTHRFMVQADVLHKPSFDLTYHNQNFRETPSMPSIPPNNEFWGTPRPQHHDPTTSSAIDFPRTTSNATTTIFPLHNNTNNTSTSTDPLTDTEPSPRSEGVTPIFLRHPLSGHPSNSARDPQQYHSFDQLDVNRNKNNPNETGQQYVPNIFPEHDPNHHHRQSMPPTAFNLNNEVTPSQMSHKDLGRRSPPTKPTLKRPLPTASDSSAEDMEFDHTPFISESPTTGSDDQDHDKNQTGSRKARVIETSLDDLEVDYELEETIRPVSTFLETNVDVDEPILPPIRTAKSQYIPHMSSSPSQSSSSRAASKRAAPSEDFKALSSRSKSMPLETEM</sequence>
<keyword evidence="7" id="KW-0472">Membrane</keyword>
<keyword evidence="7" id="KW-1133">Transmembrane helix</keyword>
<evidence type="ECO:0000259" key="8">
    <source>
        <dbReference type="PROSITE" id="PS50287"/>
    </source>
</evidence>
<feature type="disulfide bond" evidence="5">
    <location>
        <begin position="1966"/>
        <end position="1976"/>
    </location>
</feature>
<keyword evidence="1" id="KW-0732">Signal</keyword>
<evidence type="ECO:0000256" key="2">
    <source>
        <dbReference type="ARBA" id="ARBA00022737"/>
    </source>
</evidence>
<dbReference type="PANTHER" id="PTHR47653:SF1">
    <property type="entry name" value="DELETED IN MALIGNANT BRAIN TUMORS 1 PROTEIN"/>
    <property type="match status" value="1"/>
</dbReference>
<feature type="transmembrane region" description="Helical" evidence="7">
    <location>
        <begin position="2676"/>
        <end position="2699"/>
    </location>
</feature>
<name>A0A226DCY5_FOLCA</name>
<evidence type="ECO:0000313" key="10">
    <source>
        <dbReference type="Proteomes" id="UP000198287"/>
    </source>
</evidence>
<keyword evidence="4" id="KW-0325">Glycoprotein</keyword>
<keyword evidence="3 5" id="KW-1015">Disulfide bond</keyword>
<dbReference type="SUPFAM" id="SSF56436">
    <property type="entry name" value="C-type lectin-like"/>
    <property type="match status" value="1"/>
</dbReference>
<dbReference type="GO" id="GO:0045217">
    <property type="term" value="P:cell-cell junction maintenance"/>
    <property type="evidence" value="ECO:0007669"/>
    <property type="project" value="TreeGrafter"/>
</dbReference>
<evidence type="ECO:0000256" key="4">
    <source>
        <dbReference type="ARBA" id="ARBA00023180"/>
    </source>
</evidence>
<dbReference type="SMART" id="SM00202">
    <property type="entry name" value="SR"/>
    <property type="match status" value="3"/>
</dbReference>
<dbReference type="OMA" id="AIKHWRG"/>
<dbReference type="SMART" id="SM00710">
    <property type="entry name" value="PbH1"/>
    <property type="match status" value="14"/>
</dbReference>
<dbReference type="EMBL" id="LNIX01000025">
    <property type="protein sequence ID" value="OXA42694.1"/>
    <property type="molecule type" value="Genomic_DNA"/>
</dbReference>
<keyword evidence="7" id="KW-0812">Transmembrane</keyword>
<comment type="caution">
    <text evidence="5">Lacks conserved residue(s) required for the propagation of feature annotation.</text>
</comment>
<evidence type="ECO:0000256" key="6">
    <source>
        <dbReference type="SAM" id="MobiDB-lite"/>
    </source>
</evidence>
<feature type="region of interest" description="Disordered" evidence="6">
    <location>
        <begin position="2812"/>
        <end position="2838"/>
    </location>
</feature>
<dbReference type="SUPFAM" id="SSF51126">
    <property type="entry name" value="Pectin lyase-like"/>
    <property type="match status" value="4"/>
</dbReference>
<dbReference type="InterPro" id="IPR006626">
    <property type="entry name" value="PbH1"/>
</dbReference>
<feature type="compositionally biased region" description="Low complexity" evidence="6">
    <location>
        <begin position="3134"/>
        <end position="3150"/>
    </location>
</feature>
<dbReference type="Proteomes" id="UP000198287">
    <property type="component" value="Unassembled WGS sequence"/>
</dbReference>
<dbReference type="Gene3D" id="3.10.100.10">
    <property type="entry name" value="Mannose-Binding Protein A, subunit A"/>
    <property type="match status" value="1"/>
</dbReference>
<evidence type="ECO:0000256" key="7">
    <source>
        <dbReference type="SAM" id="Phobius"/>
    </source>
</evidence>
<dbReference type="InterPro" id="IPR053243">
    <property type="entry name" value="SJ_maturation_regulator"/>
</dbReference>
<evidence type="ECO:0000256" key="3">
    <source>
        <dbReference type="ARBA" id="ARBA00023157"/>
    </source>
</evidence>
<dbReference type="InterPro" id="IPR016186">
    <property type="entry name" value="C-type_lectin-like/link_sf"/>
</dbReference>
<organism evidence="9 10">
    <name type="scientific">Folsomia candida</name>
    <name type="common">Springtail</name>
    <dbReference type="NCBI Taxonomy" id="158441"/>
    <lineage>
        <taxon>Eukaryota</taxon>
        <taxon>Metazoa</taxon>
        <taxon>Ecdysozoa</taxon>
        <taxon>Arthropoda</taxon>
        <taxon>Hexapoda</taxon>
        <taxon>Collembola</taxon>
        <taxon>Entomobryomorpha</taxon>
        <taxon>Isotomoidea</taxon>
        <taxon>Isotomidae</taxon>
        <taxon>Proisotominae</taxon>
        <taxon>Folsomia</taxon>
    </lineage>
</organism>
<dbReference type="InterPro" id="IPR011050">
    <property type="entry name" value="Pectin_lyase_fold/virulence"/>
</dbReference>
<dbReference type="CDD" id="cd00037">
    <property type="entry name" value="CLECT"/>
    <property type="match status" value="1"/>
</dbReference>
<dbReference type="InterPro" id="IPR036772">
    <property type="entry name" value="SRCR-like_dom_sf"/>
</dbReference>
<evidence type="ECO:0000256" key="1">
    <source>
        <dbReference type="ARBA" id="ARBA00022729"/>
    </source>
</evidence>
<dbReference type="PANTHER" id="PTHR47653">
    <property type="entry name" value="PROTEIN BARK BEETLE"/>
    <property type="match status" value="1"/>
</dbReference>
<feature type="domain" description="SRCR" evidence="8">
    <location>
        <begin position="1031"/>
        <end position="1158"/>
    </location>
</feature>
<dbReference type="SUPFAM" id="SSF56487">
    <property type="entry name" value="SRCR-like"/>
    <property type="match status" value="3"/>
</dbReference>
<feature type="disulfide bond" evidence="5">
    <location>
        <begin position="263"/>
        <end position="273"/>
    </location>
</feature>
<feature type="region of interest" description="Disordered" evidence="6">
    <location>
        <begin position="2908"/>
        <end position="3083"/>
    </location>
</feature>
<accession>A0A226DCY5</accession>
<dbReference type="InterPro" id="IPR012334">
    <property type="entry name" value="Pectin_lyas_fold"/>
</dbReference>
<feature type="region of interest" description="Disordered" evidence="6">
    <location>
        <begin position="3123"/>
        <end position="3172"/>
    </location>
</feature>
<dbReference type="Pfam" id="PF13229">
    <property type="entry name" value="Beta_helix"/>
    <property type="match status" value="1"/>
</dbReference>
<dbReference type="PROSITE" id="PS50287">
    <property type="entry name" value="SRCR_2"/>
    <property type="match status" value="3"/>
</dbReference>
<protein>
    <submittedName>
        <fullName evidence="9">Galectin-3-binding protein A</fullName>
    </submittedName>
</protein>